<dbReference type="AlphaFoldDB" id="A0A1Z4C429"/>
<evidence type="ECO:0000313" key="2">
    <source>
        <dbReference type="Proteomes" id="UP000197019"/>
    </source>
</evidence>
<reference evidence="1 2" key="1">
    <citation type="submission" date="2017-06" db="EMBL/GenBank/DDBJ databases">
        <title>Genome Sequencing of the methanotroph Methylovulum psychrotolerants str. HV10-M2 isolated from a high-altitude environment.</title>
        <authorList>
            <person name="Mateos-Rivera A."/>
        </authorList>
    </citation>
    <scope>NUCLEOTIDE SEQUENCE [LARGE SCALE GENOMIC DNA]</scope>
    <source>
        <strain evidence="1 2">HV10_M2</strain>
    </source>
</reference>
<accession>A0A1Z4C429</accession>
<organism evidence="1 2">
    <name type="scientific">Methylovulum psychrotolerans</name>
    <dbReference type="NCBI Taxonomy" id="1704499"/>
    <lineage>
        <taxon>Bacteria</taxon>
        <taxon>Pseudomonadati</taxon>
        <taxon>Pseudomonadota</taxon>
        <taxon>Gammaproteobacteria</taxon>
        <taxon>Methylococcales</taxon>
        <taxon>Methylococcaceae</taxon>
        <taxon>Methylovulum</taxon>
    </lineage>
</organism>
<dbReference type="KEGG" id="mpsy:CEK71_20770"/>
<dbReference type="RefSeq" id="WP_088621171.1">
    <property type="nucleotide sequence ID" value="NZ_CP022129.1"/>
</dbReference>
<sequence length="93" mass="10024">MLITALDIQDMIRHWLSTPTNAYLGAGYGNSAKELIATPQAAGLADEFIKKLLADVPLLQSLPPGTVNVYGINTPPDRMRLVLEVAGNEFTLS</sequence>
<evidence type="ECO:0000313" key="1">
    <source>
        <dbReference type="EMBL" id="ASF48301.1"/>
    </source>
</evidence>
<dbReference type="EMBL" id="CP022129">
    <property type="protein sequence ID" value="ASF48301.1"/>
    <property type="molecule type" value="Genomic_DNA"/>
</dbReference>
<name>A0A1Z4C429_9GAMM</name>
<keyword evidence="2" id="KW-1185">Reference proteome</keyword>
<dbReference type="OrthoDB" id="6693997at2"/>
<proteinExistence type="predicted"/>
<dbReference type="Proteomes" id="UP000197019">
    <property type="component" value="Chromosome"/>
</dbReference>
<gene>
    <name evidence="1" type="ORF">CEK71_20770</name>
</gene>
<protein>
    <submittedName>
        <fullName evidence="1">Uncharacterized protein</fullName>
    </submittedName>
</protein>